<evidence type="ECO:0000256" key="5">
    <source>
        <dbReference type="ARBA" id="ARBA00022967"/>
    </source>
</evidence>
<accession>A0A7T6Z817</accession>
<evidence type="ECO:0000313" key="9">
    <source>
        <dbReference type="Proteomes" id="UP000595349"/>
    </source>
</evidence>
<dbReference type="InterPro" id="IPR027417">
    <property type="entry name" value="P-loop_NTPase"/>
</dbReference>
<keyword evidence="2" id="KW-1003">Cell membrane</keyword>
<keyword evidence="9" id="KW-1185">Reference proteome</keyword>
<dbReference type="SUPFAM" id="SSF52540">
    <property type="entry name" value="P-loop containing nucleoside triphosphate hydrolases"/>
    <property type="match status" value="1"/>
</dbReference>
<dbReference type="Gene3D" id="3.40.50.300">
    <property type="entry name" value="P-loop containing nucleotide triphosphate hydrolases"/>
    <property type="match status" value="1"/>
</dbReference>
<sequence length="245" mass="27587">MAQQTHENAIEIKLEQIHKSFGNNEVLHNINVTVDQGQFVAIVGKSGSGKSTLLRLIAGLEEINEGTLLFNDEEPRKSQASVTMMYQDSRLLPWKKVIDNVGIGLKGKWKEHATEVLEAVGLTQFSNEWPATLSGGQQQRVALARALVRDPQLLMLDEPLSALDALTRTEMQDWIEKIWLDNGFTALLVTHDVREAVRLADRILLIEDGEITLDLTNSEPRPRNVSNERMVALEKQVFSRILKEE</sequence>
<organism evidence="8 9">
    <name type="scientific">Salicibibacter cibi</name>
    <dbReference type="NCBI Taxonomy" id="2743001"/>
    <lineage>
        <taxon>Bacteria</taxon>
        <taxon>Bacillati</taxon>
        <taxon>Bacillota</taxon>
        <taxon>Bacilli</taxon>
        <taxon>Bacillales</taxon>
        <taxon>Bacillaceae</taxon>
        <taxon>Salicibibacter</taxon>
    </lineage>
</organism>
<keyword evidence="6" id="KW-0472">Membrane</keyword>
<dbReference type="CDD" id="cd03293">
    <property type="entry name" value="ABC_NrtD_SsuB_transporters"/>
    <property type="match status" value="1"/>
</dbReference>
<name>A0A7T6Z817_9BACI</name>
<feature type="domain" description="ABC transporter" evidence="7">
    <location>
        <begin position="12"/>
        <end position="233"/>
    </location>
</feature>
<dbReference type="InterPro" id="IPR003439">
    <property type="entry name" value="ABC_transporter-like_ATP-bd"/>
</dbReference>
<keyword evidence="5" id="KW-1278">Translocase</keyword>
<dbReference type="PANTHER" id="PTHR42788">
    <property type="entry name" value="TAURINE IMPORT ATP-BINDING PROTEIN-RELATED"/>
    <property type="match status" value="1"/>
</dbReference>
<protein>
    <submittedName>
        <fullName evidence="8">ATP-binding cassette domain-containing protein</fullName>
    </submittedName>
</protein>
<dbReference type="SMART" id="SM00382">
    <property type="entry name" value="AAA"/>
    <property type="match status" value="1"/>
</dbReference>
<proteinExistence type="predicted"/>
<dbReference type="RefSeq" id="WP_200087141.1">
    <property type="nucleotide sequence ID" value="NZ_CP054706.1"/>
</dbReference>
<dbReference type="InterPro" id="IPR003593">
    <property type="entry name" value="AAA+_ATPase"/>
</dbReference>
<dbReference type="KEGG" id="scib:HUG20_01310"/>
<evidence type="ECO:0000256" key="3">
    <source>
        <dbReference type="ARBA" id="ARBA00022741"/>
    </source>
</evidence>
<dbReference type="Proteomes" id="UP000595349">
    <property type="component" value="Chromosome"/>
</dbReference>
<keyword evidence="1" id="KW-0813">Transport</keyword>
<dbReference type="PROSITE" id="PS00211">
    <property type="entry name" value="ABC_TRANSPORTER_1"/>
    <property type="match status" value="1"/>
</dbReference>
<evidence type="ECO:0000256" key="6">
    <source>
        <dbReference type="ARBA" id="ARBA00023136"/>
    </source>
</evidence>
<dbReference type="InterPro" id="IPR050166">
    <property type="entry name" value="ABC_transporter_ATP-bind"/>
</dbReference>
<keyword evidence="3" id="KW-0547">Nucleotide-binding</keyword>
<evidence type="ECO:0000256" key="2">
    <source>
        <dbReference type="ARBA" id="ARBA00022475"/>
    </source>
</evidence>
<dbReference type="GO" id="GO:0016887">
    <property type="term" value="F:ATP hydrolysis activity"/>
    <property type="evidence" value="ECO:0007669"/>
    <property type="project" value="InterPro"/>
</dbReference>
<evidence type="ECO:0000259" key="7">
    <source>
        <dbReference type="PROSITE" id="PS50893"/>
    </source>
</evidence>
<dbReference type="PANTHER" id="PTHR42788:SF17">
    <property type="entry name" value="ALIPHATIC SULFONATES IMPORT ATP-BINDING PROTEIN SSUB"/>
    <property type="match status" value="1"/>
</dbReference>
<dbReference type="GO" id="GO:0005524">
    <property type="term" value="F:ATP binding"/>
    <property type="evidence" value="ECO:0007669"/>
    <property type="project" value="UniProtKB-KW"/>
</dbReference>
<dbReference type="PROSITE" id="PS50893">
    <property type="entry name" value="ABC_TRANSPORTER_2"/>
    <property type="match status" value="1"/>
</dbReference>
<reference evidence="8 9" key="1">
    <citation type="submission" date="2020-06" db="EMBL/GenBank/DDBJ databases">
        <title>Genomic analysis of Salicibibacter sp. NKC21-4.</title>
        <authorList>
            <person name="Oh Y.J."/>
        </authorList>
    </citation>
    <scope>NUCLEOTIDE SEQUENCE [LARGE SCALE GENOMIC DNA]</scope>
    <source>
        <strain evidence="8 9">NKC21-4</strain>
    </source>
</reference>
<dbReference type="Pfam" id="PF00005">
    <property type="entry name" value="ABC_tran"/>
    <property type="match status" value="1"/>
</dbReference>
<dbReference type="InterPro" id="IPR017871">
    <property type="entry name" value="ABC_transporter-like_CS"/>
</dbReference>
<keyword evidence="4 8" id="KW-0067">ATP-binding</keyword>
<evidence type="ECO:0000256" key="1">
    <source>
        <dbReference type="ARBA" id="ARBA00022448"/>
    </source>
</evidence>
<gene>
    <name evidence="8" type="ORF">HUG20_01310</name>
</gene>
<dbReference type="EMBL" id="CP054706">
    <property type="protein sequence ID" value="QQK78675.1"/>
    <property type="molecule type" value="Genomic_DNA"/>
</dbReference>
<dbReference type="AlphaFoldDB" id="A0A7T6Z817"/>
<evidence type="ECO:0000313" key="8">
    <source>
        <dbReference type="EMBL" id="QQK78675.1"/>
    </source>
</evidence>
<evidence type="ECO:0000256" key="4">
    <source>
        <dbReference type="ARBA" id="ARBA00022840"/>
    </source>
</evidence>